<dbReference type="Proteomes" id="UP000784294">
    <property type="component" value="Unassembled WGS sequence"/>
</dbReference>
<keyword evidence="2" id="KW-0732">Signal</keyword>
<accession>A0A3S4ZTX6</accession>
<protein>
    <submittedName>
        <fullName evidence="3">Uncharacterized protein</fullName>
    </submittedName>
</protein>
<sequence>MGGLLPWRRQVLLIWVFFTGLVSVELTVASLQDKTTPGHTRELYQARHLFFDPSQPAYLPRTNEDHKTSTLLRPPILDPHVIPSSRKSTQHDTPLEAKQNPPSPDSQAKGAAGRQDGQVAEPSSEEEAEFSLDQLWVNHPPGNILGGWNPDPPESHSKVVVMVICVDLMKTLNFKWSRLSKGWL</sequence>
<feature type="region of interest" description="Disordered" evidence="1">
    <location>
        <begin position="55"/>
        <end position="129"/>
    </location>
</feature>
<dbReference type="AlphaFoldDB" id="A0A3S4ZTX6"/>
<evidence type="ECO:0000313" key="3">
    <source>
        <dbReference type="EMBL" id="VEL19687.1"/>
    </source>
</evidence>
<name>A0A3S4ZTX6_9PLAT</name>
<evidence type="ECO:0000256" key="2">
    <source>
        <dbReference type="SAM" id="SignalP"/>
    </source>
</evidence>
<comment type="caution">
    <text evidence="3">The sequence shown here is derived from an EMBL/GenBank/DDBJ whole genome shotgun (WGS) entry which is preliminary data.</text>
</comment>
<feature type="chain" id="PRO_5018557258" evidence="2">
    <location>
        <begin position="24"/>
        <end position="184"/>
    </location>
</feature>
<feature type="signal peptide" evidence="2">
    <location>
        <begin position="1"/>
        <end position="23"/>
    </location>
</feature>
<gene>
    <name evidence="3" type="ORF">PXEA_LOCUS13127</name>
</gene>
<keyword evidence="4" id="KW-1185">Reference proteome</keyword>
<reference evidence="3" key="1">
    <citation type="submission" date="2018-11" db="EMBL/GenBank/DDBJ databases">
        <authorList>
            <consortium name="Pathogen Informatics"/>
        </authorList>
    </citation>
    <scope>NUCLEOTIDE SEQUENCE</scope>
</reference>
<evidence type="ECO:0000256" key="1">
    <source>
        <dbReference type="SAM" id="MobiDB-lite"/>
    </source>
</evidence>
<organism evidence="3 4">
    <name type="scientific">Protopolystoma xenopodis</name>
    <dbReference type="NCBI Taxonomy" id="117903"/>
    <lineage>
        <taxon>Eukaryota</taxon>
        <taxon>Metazoa</taxon>
        <taxon>Spiralia</taxon>
        <taxon>Lophotrochozoa</taxon>
        <taxon>Platyhelminthes</taxon>
        <taxon>Monogenea</taxon>
        <taxon>Polyopisthocotylea</taxon>
        <taxon>Polystomatidea</taxon>
        <taxon>Polystomatidae</taxon>
        <taxon>Protopolystoma</taxon>
    </lineage>
</organism>
<evidence type="ECO:0000313" key="4">
    <source>
        <dbReference type="Proteomes" id="UP000784294"/>
    </source>
</evidence>
<proteinExistence type="predicted"/>
<dbReference type="EMBL" id="CAAALY010042760">
    <property type="protein sequence ID" value="VEL19687.1"/>
    <property type="molecule type" value="Genomic_DNA"/>
</dbReference>